<feature type="transmembrane region" description="Helical" evidence="1">
    <location>
        <begin position="115"/>
        <end position="138"/>
    </location>
</feature>
<accession>A0ABV5SDD0</accession>
<evidence type="ECO:0000256" key="1">
    <source>
        <dbReference type="SAM" id="Phobius"/>
    </source>
</evidence>
<feature type="transmembrane region" description="Helical" evidence="1">
    <location>
        <begin position="158"/>
        <end position="175"/>
    </location>
</feature>
<keyword evidence="1" id="KW-0812">Transmembrane</keyword>
<evidence type="ECO:0000313" key="3">
    <source>
        <dbReference type="Proteomes" id="UP001589532"/>
    </source>
</evidence>
<comment type="caution">
    <text evidence="2">The sequence shown here is derived from an EMBL/GenBank/DDBJ whole genome shotgun (WGS) entry which is preliminary data.</text>
</comment>
<feature type="transmembrane region" description="Helical" evidence="1">
    <location>
        <begin position="80"/>
        <end position="103"/>
    </location>
</feature>
<keyword evidence="1" id="KW-1133">Transmembrane helix</keyword>
<sequence>MSLRLLRFVIATGVLTLAIGLGKLVDGDVRAGLPLFAIGLALAGVPAVLLVRHVIANWTTGFSRSPAMADPTLRRNFRSVGVPVIAYSAPWFLAALAILVSAYRIPHDSGSSAGGIAGVMVVGCFVAGIPALLGIQFLRCGQMLLHGDTDGIAPGLRLGWIVVVIGALATVGSLADDRPGYGTVALVAGCLVAVTLVNNLRLLMLNARVAEYQRQARAPRAGTSAEVGTSEF</sequence>
<keyword evidence="1" id="KW-0472">Membrane</keyword>
<reference evidence="2 3" key="1">
    <citation type="submission" date="2024-09" db="EMBL/GenBank/DDBJ databases">
        <authorList>
            <person name="Sun Q."/>
            <person name="Mori K."/>
        </authorList>
    </citation>
    <scope>NUCLEOTIDE SEQUENCE [LARGE SCALE GENOMIC DNA]</scope>
    <source>
        <strain evidence="2 3">JCM 3143</strain>
    </source>
</reference>
<gene>
    <name evidence="2" type="ORF">ACFFSA_41980</name>
</gene>
<feature type="transmembrane region" description="Helical" evidence="1">
    <location>
        <begin position="37"/>
        <end position="59"/>
    </location>
</feature>
<feature type="transmembrane region" description="Helical" evidence="1">
    <location>
        <begin position="181"/>
        <end position="200"/>
    </location>
</feature>
<protein>
    <submittedName>
        <fullName evidence="2">Uncharacterized protein</fullName>
    </submittedName>
</protein>
<dbReference type="Proteomes" id="UP001589532">
    <property type="component" value="Unassembled WGS sequence"/>
</dbReference>
<keyword evidence="3" id="KW-1185">Reference proteome</keyword>
<name>A0ABV5SDD0_9ACTN</name>
<dbReference type="EMBL" id="JBHMBW010000062">
    <property type="protein sequence ID" value="MFB9629682.1"/>
    <property type="molecule type" value="Genomic_DNA"/>
</dbReference>
<proteinExistence type="predicted"/>
<dbReference type="RefSeq" id="WP_344990260.1">
    <property type="nucleotide sequence ID" value="NZ_BAAAXV010000005.1"/>
</dbReference>
<evidence type="ECO:0000313" key="2">
    <source>
        <dbReference type="EMBL" id="MFB9629682.1"/>
    </source>
</evidence>
<organism evidence="2 3">
    <name type="scientific">Nonomuraea helvata</name>
    <dbReference type="NCBI Taxonomy" id="37484"/>
    <lineage>
        <taxon>Bacteria</taxon>
        <taxon>Bacillati</taxon>
        <taxon>Actinomycetota</taxon>
        <taxon>Actinomycetes</taxon>
        <taxon>Streptosporangiales</taxon>
        <taxon>Streptosporangiaceae</taxon>
        <taxon>Nonomuraea</taxon>
    </lineage>
</organism>